<organism evidence="1 2">
    <name type="scientific">Falsiruegeria mediterranea M17</name>
    <dbReference type="NCBI Taxonomy" id="1200281"/>
    <lineage>
        <taxon>Bacteria</taxon>
        <taxon>Pseudomonadati</taxon>
        <taxon>Pseudomonadota</taxon>
        <taxon>Alphaproteobacteria</taxon>
        <taxon>Rhodobacterales</taxon>
        <taxon>Roseobacteraceae</taxon>
        <taxon>Falsiruegeria</taxon>
    </lineage>
</organism>
<dbReference type="AlphaFoldDB" id="A0A2R8C603"/>
<dbReference type="Gene3D" id="3.40.50.1240">
    <property type="entry name" value="Phosphoglycerate mutase-like"/>
    <property type="match status" value="1"/>
</dbReference>
<dbReference type="RefSeq" id="WP_108786140.1">
    <property type="nucleotide sequence ID" value="NZ_ONZG01000003.1"/>
</dbReference>
<keyword evidence="2" id="KW-1185">Reference proteome</keyword>
<sequence>MTHTGRIAIYLTHPEVMIDPAIPVPDWGLSPIGAERTSVVAARQPQFPVRVISSAERKALETAWPLAARFGTPISVRPGMHENDRSATGYLEAQEFEATADAFFATPHQSVRGWERAIDAQSRIADEVRRAVNSHLDDRIIFCGHGGVGTLLYCDLAGRPIDRTWDQPGGGQWFAFDPDNWTALSHWAPMETLSF</sequence>
<dbReference type="EMBL" id="ONZG01000003">
    <property type="protein sequence ID" value="SPJ27869.1"/>
    <property type="molecule type" value="Genomic_DNA"/>
</dbReference>
<reference evidence="2" key="1">
    <citation type="submission" date="2018-03" db="EMBL/GenBank/DDBJ databases">
        <authorList>
            <person name="Rodrigo-Torres L."/>
            <person name="Arahal R. D."/>
            <person name="Lucena T."/>
        </authorList>
    </citation>
    <scope>NUCLEOTIDE SEQUENCE [LARGE SCALE GENOMIC DNA]</scope>
    <source>
        <strain evidence="2">CECT 7615</strain>
    </source>
</reference>
<dbReference type="InterPro" id="IPR013078">
    <property type="entry name" value="His_Pase_superF_clade-1"/>
</dbReference>
<dbReference type="SUPFAM" id="SSF53254">
    <property type="entry name" value="Phosphoglycerate mutase-like"/>
    <property type="match status" value="1"/>
</dbReference>
<dbReference type="OrthoDB" id="34197at2"/>
<dbReference type="Proteomes" id="UP000244898">
    <property type="component" value="Unassembled WGS sequence"/>
</dbReference>
<protein>
    <recommendedName>
        <fullName evidence="3">Histidine phosphatase family protein</fullName>
    </recommendedName>
</protein>
<evidence type="ECO:0000313" key="1">
    <source>
        <dbReference type="EMBL" id="SPJ27869.1"/>
    </source>
</evidence>
<proteinExistence type="predicted"/>
<accession>A0A2R8C603</accession>
<evidence type="ECO:0000313" key="2">
    <source>
        <dbReference type="Proteomes" id="UP000244898"/>
    </source>
</evidence>
<evidence type="ECO:0008006" key="3">
    <source>
        <dbReference type="Google" id="ProtNLM"/>
    </source>
</evidence>
<gene>
    <name evidence="1" type="ORF">TRM7615_01363</name>
</gene>
<dbReference type="InterPro" id="IPR029033">
    <property type="entry name" value="His_PPase_superfam"/>
</dbReference>
<dbReference type="Pfam" id="PF00300">
    <property type="entry name" value="His_Phos_1"/>
    <property type="match status" value="1"/>
</dbReference>
<name>A0A2R8C603_9RHOB</name>